<keyword evidence="4 7" id="KW-0812">Transmembrane</keyword>
<gene>
    <name evidence="11" type="ORF">SYNTR_0989</name>
</gene>
<dbReference type="Gene3D" id="3.30.70.100">
    <property type="match status" value="1"/>
</dbReference>
<feature type="domain" description="Mechanosensitive ion channel MscS" evidence="8">
    <location>
        <begin position="191"/>
        <end position="258"/>
    </location>
</feature>
<evidence type="ECO:0000313" key="12">
    <source>
        <dbReference type="Proteomes" id="UP000426444"/>
    </source>
</evidence>
<dbReference type="PANTHER" id="PTHR43634">
    <property type="entry name" value="OW CONDUCTANCE MECHANOSENSITIVE CHANNEL"/>
    <property type="match status" value="1"/>
</dbReference>
<dbReference type="GO" id="GO:0055085">
    <property type="term" value="P:transmembrane transport"/>
    <property type="evidence" value="ECO:0007669"/>
    <property type="project" value="InterPro"/>
</dbReference>
<evidence type="ECO:0000256" key="6">
    <source>
        <dbReference type="ARBA" id="ARBA00023136"/>
    </source>
</evidence>
<dbReference type="InterPro" id="IPR010920">
    <property type="entry name" value="LSM_dom_sf"/>
</dbReference>
<accession>A0A6I6DF12</accession>
<evidence type="ECO:0000259" key="10">
    <source>
        <dbReference type="Pfam" id="PF21088"/>
    </source>
</evidence>
<dbReference type="InterPro" id="IPR045042">
    <property type="entry name" value="YnaI-like"/>
</dbReference>
<dbReference type="InterPro" id="IPR006685">
    <property type="entry name" value="MscS_channel_2nd"/>
</dbReference>
<feature type="transmembrane region" description="Helical" evidence="7">
    <location>
        <begin position="77"/>
        <end position="96"/>
    </location>
</feature>
<dbReference type="InterPro" id="IPR049142">
    <property type="entry name" value="MS_channel_1st"/>
</dbReference>
<dbReference type="Pfam" id="PF21088">
    <property type="entry name" value="MS_channel_1st"/>
    <property type="match status" value="1"/>
</dbReference>
<evidence type="ECO:0000256" key="1">
    <source>
        <dbReference type="ARBA" id="ARBA00004651"/>
    </source>
</evidence>
<reference evidence="12" key="1">
    <citation type="journal article" date="2019" name="Microbiology">
        <title>Complete Genome Sequence of an Uncultured Bacterium of the Candidate Phylum Bipolaricaulota.</title>
        <authorList>
            <person name="Kadnikov V.V."/>
            <person name="Mardanov A.V."/>
            <person name="Beletsky A.V."/>
            <person name="Frank Y.A."/>
            <person name="Karnachuk O.V."/>
            <person name="Ravin N.V."/>
        </authorList>
    </citation>
    <scope>NUCLEOTIDE SEQUENCE [LARGE SCALE GENOMIC DNA]</scope>
</reference>
<dbReference type="KEGG" id="salq:SYNTR_0989"/>
<evidence type="ECO:0000256" key="3">
    <source>
        <dbReference type="ARBA" id="ARBA00022475"/>
    </source>
</evidence>
<dbReference type="PANTHER" id="PTHR43634:SF2">
    <property type="entry name" value="LOW CONDUCTANCE MECHANOSENSITIVE CHANNEL YNAI"/>
    <property type="match status" value="1"/>
</dbReference>
<dbReference type="Gene3D" id="2.30.30.60">
    <property type="match status" value="1"/>
</dbReference>
<feature type="transmembrane region" description="Helical" evidence="7">
    <location>
        <begin position="102"/>
        <end position="120"/>
    </location>
</feature>
<keyword evidence="6 7" id="KW-0472">Membrane</keyword>
<dbReference type="InterPro" id="IPR023408">
    <property type="entry name" value="MscS_beta-dom_sf"/>
</dbReference>
<evidence type="ECO:0000256" key="2">
    <source>
        <dbReference type="ARBA" id="ARBA00008017"/>
    </source>
</evidence>
<keyword evidence="3" id="KW-1003">Cell membrane</keyword>
<dbReference type="SUPFAM" id="SSF50182">
    <property type="entry name" value="Sm-like ribonucleoproteins"/>
    <property type="match status" value="1"/>
</dbReference>
<keyword evidence="12" id="KW-1185">Reference proteome</keyword>
<evidence type="ECO:0000256" key="4">
    <source>
        <dbReference type="ARBA" id="ARBA00022692"/>
    </source>
</evidence>
<comment type="subcellular location">
    <subcellularLocation>
        <location evidence="1">Cell membrane</location>
        <topology evidence="1">Multi-pass membrane protein</topology>
    </subcellularLocation>
</comment>
<keyword evidence="5 7" id="KW-1133">Transmembrane helix</keyword>
<feature type="domain" description="Mechanosensitive ion channel transmembrane helices 2/3" evidence="10">
    <location>
        <begin position="149"/>
        <end position="190"/>
    </location>
</feature>
<comment type="similarity">
    <text evidence="2">Belongs to the MscS (TC 1.A.23) family.</text>
</comment>
<dbReference type="InterPro" id="IPR049278">
    <property type="entry name" value="MS_channel_C"/>
</dbReference>
<dbReference type="InterPro" id="IPR011066">
    <property type="entry name" value="MscS_channel_C_sf"/>
</dbReference>
<evidence type="ECO:0000313" key="11">
    <source>
        <dbReference type="EMBL" id="QGT99582.1"/>
    </source>
</evidence>
<evidence type="ECO:0000259" key="9">
    <source>
        <dbReference type="Pfam" id="PF21082"/>
    </source>
</evidence>
<feature type="transmembrane region" description="Helical" evidence="7">
    <location>
        <begin position="169"/>
        <end position="189"/>
    </location>
</feature>
<evidence type="ECO:0000259" key="8">
    <source>
        <dbReference type="Pfam" id="PF00924"/>
    </source>
</evidence>
<dbReference type="OrthoDB" id="9809206at2"/>
<dbReference type="SUPFAM" id="SSF82689">
    <property type="entry name" value="Mechanosensitive channel protein MscS (YggB), C-terminal domain"/>
    <property type="match status" value="1"/>
</dbReference>
<dbReference type="GO" id="GO:0005886">
    <property type="term" value="C:plasma membrane"/>
    <property type="evidence" value="ECO:0007669"/>
    <property type="project" value="UniProtKB-SubCell"/>
</dbReference>
<feature type="domain" description="Mechanosensitive ion channel MscS C-terminal" evidence="9">
    <location>
        <begin position="264"/>
        <end position="351"/>
    </location>
</feature>
<dbReference type="EMBL" id="CP046457">
    <property type="protein sequence ID" value="QGT99582.1"/>
    <property type="molecule type" value="Genomic_DNA"/>
</dbReference>
<evidence type="ECO:0000256" key="7">
    <source>
        <dbReference type="SAM" id="Phobius"/>
    </source>
</evidence>
<dbReference type="InterPro" id="IPR011014">
    <property type="entry name" value="MscS_channel_TM-2"/>
</dbReference>
<dbReference type="AlphaFoldDB" id="A0A6I6DF12"/>
<feature type="transmembrane region" description="Helical" evidence="7">
    <location>
        <begin position="141"/>
        <end position="163"/>
    </location>
</feature>
<sequence>MEILNNLNLEYFINTIINKYVINETIQLIIVAILIFLFFLILRKAFTGYIIKFLLRVTSNNETDYVYRVIKAYEMPLRYFFIFLGIYLALSYLPLTVGQDEFITALFRSSIVVLLAWGIYELFQGGSLLANDFKYRFNLDAILIPLITKVVRFIIIALVVVIIAQEWGYNVNGFIAGLGLGGLAFALAAQNTISNIFGGIVIVVEKPFSIGDWIKSPSVEGTVEDITFRSTRVRTFAQALVTVPNSTLADEPVTNWTKMGKRQITFHLGVTYTTPIEKLQKCVDRIEEMLKEHEDIHKETIFVTFETFNDSSLDIFLYFFTQTVNWGEYLKVREDVNFRIMQILEEEGVSIAFPTRSIYMENVQEDDKQQSMD</sequence>
<feature type="transmembrane region" description="Helical" evidence="7">
    <location>
        <begin position="20"/>
        <end position="42"/>
    </location>
</feature>
<protein>
    <recommendedName>
        <fullName evidence="13">Small-conductance mechanosensitive channel</fullName>
    </recommendedName>
</protein>
<dbReference type="Gene3D" id="1.10.287.1260">
    <property type="match status" value="1"/>
</dbReference>
<evidence type="ECO:0008006" key="13">
    <source>
        <dbReference type="Google" id="ProtNLM"/>
    </source>
</evidence>
<dbReference type="Proteomes" id="UP000426444">
    <property type="component" value="Chromosome"/>
</dbReference>
<proteinExistence type="inferred from homology"/>
<dbReference type="Pfam" id="PF00924">
    <property type="entry name" value="MS_channel_2nd"/>
    <property type="match status" value="1"/>
</dbReference>
<name>A0A6I6DF12_9FIRM</name>
<dbReference type="Pfam" id="PF21082">
    <property type="entry name" value="MS_channel_3rd"/>
    <property type="match status" value="1"/>
</dbReference>
<organism evidence="11 12">
    <name type="scientific">Candidatus Syntrophocurvum alkaliphilum</name>
    <dbReference type="NCBI Taxonomy" id="2293317"/>
    <lineage>
        <taxon>Bacteria</taxon>
        <taxon>Bacillati</taxon>
        <taxon>Bacillota</taxon>
        <taxon>Clostridia</taxon>
        <taxon>Eubacteriales</taxon>
        <taxon>Syntrophomonadaceae</taxon>
        <taxon>Candidatus Syntrophocurvum</taxon>
    </lineage>
</organism>
<evidence type="ECO:0000256" key="5">
    <source>
        <dbReference type="ARBA" id="ARBA00022989"/>
    </source>
</evidence>
<dbReference type="SUPFAM" id="SSF82861">
    <property type="entry name" value="Mechanosensitive channel protein MscS (YggB), transmembrane region"/>
    <property type="match status" value="1"/>
</dbReference>